<evidence type="ECO:0000259" key="8">
    <source>
        <dbReference type="PROSITE" id="PS50060"/>
    </source>
</evidence>
<feature type="domain" description="VWFD" evidence="9">
    <location>
        <begin position="3884"/>
        <end position="4062"/>
    </location>
</feature>
<dbReference type="SMART" id="SM00216">
    <property type="entry name" value="VWD"/>
    <property type="match status" value="14"/>
</dbReference>
<dbReference type="Gene3D" id="2.10.25.10">
    <property type="entry name" value="Laminin"/>
    <property type="match status" value="19"/>
</dbReference>
<feature type="domain" description="VWFD" evidence="9">
    <location>
        <begin position="5950"/>
        <end position="6126"/>
    </location>
</feature>
<dbReference type="SUPFAM" id="SSF57567">
    <property type="entry name" value="Serine protease inhibitors"/>
    <property type="match status" value="18"/>
</dbReference>
<feature type="region of interest" description="Disordered" evidence="5">
    <location>
        <begin position="1439"/>
        <end position="1475"/>
    </location>
</feature>
<feature type="domain" description="VWFD" evidence="9">
    <location>
        <begin position="1816"/>
        <end position="1990"/>
    </location>
</feature>
<feature type="compositionally biased region" description="Pro residues" evidence="5">
    <location>
        <begin position="370"/>
        <end position="409"/>
    </location>
</feature>
<feature type="region of interest" description="Disordered" evidence="5">
    <location>
        <begin position="58"/>
        <end position="77"/>
    </location>
</feature>
<dbReference type="InterPro" id="IPR025615">
    <property type="entry name" value="TILa_dom"/>
</dbReference>
<name>A0A9W2X9L9_BETSP</name>
<dbReference type="InterPro" id="IPR014853">
    <property type="entry name" value="VWF/SSPO/ZAN-like_Cys-rich_dom"/>
</dbReference>
<dbReference type="PROSITE" id="PS00022">
    <property type="entry name" value="EGF_1"/>
    <property type="match status" value="1"/>
</dbReference>
<protein>
    <submittedName>
        <fullName evidence="11">Zonadhesin, like</fullName>
    </submittedName>
</protein>
<evidence type="ECO:0000259" key="9">
    <source>
        <dbReference type="PROSITE" id="PS51233"/>
    </source>
</evidence>
<gene>
    <name evidence="11" type="primary">zanl</name>
</gene>
<evidence type="ECO:0000313" key="10">
    <source>
        <dbReference type="Proteomes" id="UP000515150"/>
    </source>
</evidence>
<dbReference type="GO" id="GO:0005509">
    <property type="term" value="F:calcium ion binding"/>
    <property type="evidence" value="ECO:0007669"/>
    <property type="project" value="InterPro"/>
</dbReference>
<evidence type="ECO:0000256" key="5">
    <source>
        <dbReference type="SAM" id="MobiDB-lite"/>
    </source>
</evidence>
<accession>A0A9W2X9L9</accession>
<dbReference type="RefSeq" id="XP_055358421.1">
    <property type="nucleotide sequence ID" value="XM_055502446.1"/>
</dbReference>
<keyword evidence="3" id="KW-0325">Glycoprotein</keyword>
<dbReference type="SMART" id="SM00181">
    <property type="entry name" value="EGF"/>
    <property type="match status" value="15"/>
</dbReference>
<dbReference type="PANTHER" id="PTHR11339:SF374">
    <property type="entry name" value="ZONADHESIN"/>
    <property type="match status" value="1"/>
</dbReference>
<feature type="domain" description="VWFD" evidence="9">
    <location>
        <begin position="2196"/>
        <end position="2373"/>
    </location>
</feature>
<feature type="region of interest" description="Disordered" evidence="5">
    <location>
        <begin position="4269"/>
        <end position="4294"/>
    </location>
</feature>
<dbReference type="SUPFAM" id="SSF57196">
    <property type="entry name" value="EGF/Laminin"/>
    <property type="match status" value="1"/>
</dbReference>
<evidence type="ECO:0000256" key="3">
    <source>
        <dbReference type="ARBA" id="ARBA00023180"/>
    </source>
</evidence>
<dbReference type="PANTHER" id="PTHR11339">
    <property type="entry name" value="EXTRACELLULAR MATRIX GLYCOPROTEIN RELATED"/>
    <property type="match status" value="1"/>
</dbReference>
<dbReference type="KEGG" id="bspl:114866942"/>
<feature type="region of interest" description="Disordered" evidence="5">
    <location>
        <begin position="2731"/>
        <end position="2767"/>
    </location>
</feature>
<dbReference type="InterPro" id="IPR000998">
    <property type="entry name" value="MAM_dom"/>
</dbReference>
<feature type="domain" description="VWFD" evidence="9">
    <location>
        <begin position="5175"/>
        <end position="5353"/>
    </location>
</feature>
<feature type="disulfide bond" evidence="4">
    <location>
        <begin position="6378"/>
        <end position="6387"/>
    </location>
</feature>
<dbReference type="FunFam" id="2.10.25.10:FF:000055">
    <property type="entry name" value="alpha-tectorin isoform X1"/>
    <property type="match status" value="14"/>
</dbReference>
<dbReference type="InterPro" id="IPR050780">
    <property type="entry name" value="Mucin_vWF_Thrombospondin_sf"/>
</dbReference>
<evidence type="ECO:0000256" key="1">
    <source>
        <dbReference type="ARBA" id="ARBA00022737"/>
    </source>
</evidence>
<reference evidence="11" key="1">
    <citation type="submission" date="2025-08" db="UniProtKB">
        <authorList>
            <consortium name="RefSeq"/>
        </authorList>
    </citation>
    <scope>IDENTIFICATION</scope>
</reference>
<dbReference type="GO" id="GO:0031012">
    <property type="term" value="C:extracellular matrix"/>
    <property type="evidence" value="ECO:0007669"/>
    <property type="project" value="TreeGrafter"/>
</dbReference>
<comment type="caution">
    <text evidence="4">Lacks conserved residue(s) required for the propagation of feature annotation.</text>
</comment>
<feature type="region of interest" description="Disordered" evidence="5">
    <location>
        <begin position="5324"/>
        <end position="5361"/>
    </location>
</feature>
<dbReference type="SUPFAM" id="SSF49899">
    <property type="entry name" value="Concanavalin A-like lectins/glucanases"/>
    <property type="match status" value="2"/>
</dbReference>
<feature type="domain" description="VWFD" evidence="9">
    <location>
        <begin position="4409"/>
        <end position="4583"/>
    </location>
</feature>
<keyword evidence="2 4" id="KW-1015">Disulfide bond</keyword>
<feature type="compositionally biased region" description="Pro residues" evidence="5">
    <location>
        <begin position="4272"/>
        <end position="4294"/>
    </location>
</feature>
<dbReference type="InterPro" id="IPR002919">
    <property type="entry name" value="TIL_dom"/>
</dbReference>
<dbReference type="PROSITE" id="PS01186">
    <property type="entry name" value="EGF_2"/>
    <property type="match status" value="1"/>
</dbReference>
<dbReference type="Pfam" id="PF08742">
    <property type="entry name" value="C8"/>
    <property type="match status" value="14"/>
</dbReference>
<evidence type="ECO:0000313" key="11">
    <source>
        <dbReference type="RefSeq" id="XP_055358421.1"/>
    </source>
</evidence>
<feature type="domain" description="VWFD" evidence="9">
    <location>
        <begin position="524"/>
        <end position="698"/>
    </location>
</feature>
<dbReference type="PROSITE" id="PS50026">
    <property type="entry name" value="EGF_3"/>
    <property type="match status" value="1"/>
</dbReference>
<dbReference type="GO" id="GO:0005615">
    <property type="term" value="C:extracellular space"/>
    <property type="evidence" value="ECO:0007669"/>
    <property type="project" value="TreeGrafter"/>
</dbReference>
<dbReference type="InterPro" id="IPR000742">
    <property type="entry name" value="EGF"/>
</dbReference>
<feature type="domain" description="VWFD" evidence="9">
    <location>
        <begin position="2582"/>
        <end position="2760"/>
    </location>
</feature>
<dbReference type="CTD" id="100147904"/>
<keyword evidence="10" id="KW-1185">Reference proteome</keyword>
<feature type="domain" description="MAM" evidence="8">
    <location>
        <begin position="202"/>
        <end position="365"/>
    </location>
</feature>
<feature type="compositionally biased region" description="Pro residues" evidence="5">
    <location>
        <begin position="1678"/>
        <end position="1702"/>
    </location>
</feature>
<dbReference type="Pfam" id="PF00094">
    <property type="entry name" value="VWD"/>
    <property type="match status" value="14"/>
</dbReference>
<keyword evidence="4" id="KW-0245">EGF-like domain</keyword>
<dbReference type="Pfam" id="PF00629">
    <property type="entry name" value="MAM"/>
    <property type="match status" value="2"/>
</dbReference>
<feature type="domain" description="MAM" evidence="8">
    <location>
        <begin position="36"/>
        <end position="199"/>
    </location>
</feature>
<dbReference type="InterPro" id="IPR013320">
    <property type="entry name" value="ConA-like_dom_sf"/>
</dbReference>
<feature type="domain" description="VWFD" evidence="9">
    <location>
        <begin position="4789"/>
        <end position="4966"/>
    </location>
</feature>
<sequence>MLLLTVVCVKCSDKPLTLIFFFYSLENSQRAEEVLTSCDFNQDSEPFCRFTQDTEDHSDWTRHRGETPTPGTGPKGDYPDGQGFYIYHECDNVANKQKARLLSPSLTSLSSQICVQFKYYMYGSDSANALRVLAKWTSREEEVWSRTGIQSPSWLNGSATVSKSSSESVIIVFEAVRGVSSSCDSALDNIVITDGPCPSCLSGCDFDTITELCGWSSHIDNPNMMGFDQWNGPTETEGTGPSDDFSKPGLGLFMLLDSTEAVPGVSSQIRSPLLTPSSGCLDLTFHYYMYGTSTTMELRVHTMSPGGNLGPILFQLKGNQGQSWKPATVQYLGTTAVQFVIVGTFGETPQTDIAVDAVCITSCKAQTTTPSPPVTTPGPTTPGPTTPKPTTPGPTTPKPTTPGPTTPPPKPCPPDAEYIECGPACIPTCMEPSTNCSGSCISGCFCRPGFVFKGQRCVPLEKCGCLDDQNNYYEPGEIIFGDGCSTLCRCAGNYTLECVDNSCDPTEECREVNGVAACYPKGTSTCIASGDPHYTTFDKVNYNFMGNCSYLMSALCNDTALPYFEVHADNENRFNTPTISYVAAVHVYVHGVKISILKGGTVQVNGTNVHLPVSPATGVSVFKSGVHYTVSMNFGVTVRYDGNHFMDIKVIKDYQDKLCGLCADYNGNTKDEFRKPDGSLTNDANDFGHSWNTNPECNKKPNTTVPGCNEGEQEIYESSGFCGMLLDKKGPFAACHPKVNPNNYFKNCVFDLCELGGARPVLCEAIEAYVNECQDRGVNIGPWRNETFCPLSCPPNSHYEPCADPCQQTCSGKPSSCSGPCSEACVCDPGYVLSAGKCVKKNSCGCLHNNGQYYEPGEEFYVEDCKLKCRCDAPFVTCAAGGCPPLHECKLQDGELGCYPTGSQDCVVSGDPHYNTFDKKFYSFMGTCTYTLARSCRNNTGPWFSVEGKNEERGVTGVSYLRKLYITVNGITVTLLKSRRTLVNGLRVALPHSPSPLMSLSLAGQYITLQTTFGLRVRWDGNHYAQITVPSSYHDQMCGLCGDYDGNPNNDFTKPDGSLVANVNDFGNSWQTKEDEDESCTPGTKPDPDCDPNLEAEVVKPEKCGKIKDPSGPFRECINVVNPTPFFQSCVYDMCQFNGQLHVLCDQLQAYTDACQSAGAKVHQWRTPDFCPLACPPNSSYSLCVSSCPETCQGAVGPSGCEDVCVEGCECNPGFILSNDKCVALKDCGCVDTSGSYHPVGDDWFLEGCEQRCVCNSGGSIQCRNSSCNPTTESCQLQDGEYECRPLGSGICSASGDPHYTTFDKHSHHYMGACSYTLTKPCNISSDLPYFTVDTQNEHRGSNTKISYVRAVVINVNGITVILGKGRTVQVNGTLVVPPITSITGMKIYLSGTFIVLETSFGLRVRFDGNHHADVTVPTSYNGLLCGLCGNFNGNSKDDNLKPDNTPAANTNELGDSWQVPDPRPDCTNGGGQEDCDKKVEEEAKKPTSCGMITDPNGIFKPCHAFVPPTPYFENCVYDMCATGGQTGALCEAIQSYADLCAAAGVPIAWRNSTFCPLTCPPGSHYTPCGPACPQPSCQDPAGPGGSCNHPCVEGCICNPGLVLSGDKCVPLSECGCTDGDGNYRPLGDTWFTEMNCSERCQCHGNHNITCEAWQCSPTEECKVVDGVLDCHSTGPTTPKPTTPGPTTPKPTTPGPTTSPPKPCPPDAEYIECGPACIPTCMEPSTNCSGSCISGCFCRPGFVFKGQRCVPLEKCGCLDDQNNYYEPGEIIFGDGCSTLCRCAGNYTLECVDNSCDPTEECREVNGVAACYPKGTSTCIASGDPHYTTFDKVNYNFMGNCSYLMSALCNDTALPYFEVHADNENRFNTPTISYVAAVHVYVHGVKISILKGGTVQVNGTNVHLPVSPATGVSVFKSGVHYTVSMNFGVTVRYDGNHFMDIKVIKDYQDKLCGLCADYNGNTKDEFRKPDGSLTNDANDFGHSWNTNPECNKKPNTTVPGCNEGEQEIYESSGFCGMLLDKKGPFAACHPKVNPNNYFKNCVFDLCELGGARPVLCEAIEAYVNECQDRGVNIGPWRNETFCPLSCPPNSHYEPCADPCQQTCSGKPPSCSGPCSEACVCDPGYVLSAGKCVKKNSCGCLHTNGQYYEPGEEFYVEDCKLKCRCDAPFVTCAAGGCPPLHECKLQDGELGCYPTGSQDCVVSGDPHYNTFDKKFYSFMGTCTYTLARSCRNNTGPWFSVEGKNEERGVTGVSYLRKLYITVNGITVTMLKSRRTLVNGLRVALPHSPSPLMSLSLAGQYVTLQTTFGLRVRWDGNHYAQITVPSSYHDQMCGLCGDYDGNPNNDFIKPDGSLVANVNDFGNSWQTKEDEDESCTPGTKPDPDCDPNLEAEVVKPEKCGKIKDPSGPFRECINVVNPTPFFQSCVYDMCQFNGQLHVLCDQLQVYTDACQSAGAKVHQWRTPDFCPLACPPNSSYSLCVSSCPETCQGAVGPSGCEDVCVEGCECNPGFILSNDKCVALKDCGCVDTSGSYHPVGDDWFLEGCEQRCVCNSGGSIQCRNSSCNPTTESCQLQDGEYECRPLGRGICSASGDPHYTTFDKHSHHYMGACSYTLTKPCNISSDLPYFTVDTQNEHRGSNTKISYVRAVVINVNGITVILGKGRTVQVNGTLVVPPITSITGMKIYLSGTFIVLETSFGLRVRFDGNHHADVTVPTSYNGLLCGLCGNFNGNSKDDNLKPDNTPAANTNELGDSWQVPDPRPDCTNGGGQEDCDKNVEEEAKKPTSCGMITDPNGIFKPCHAFVPPTPYFENCVYDMCATGGQTGALCEAIQSYADLCAAAGVPIAWRNSTFCPLTCPPGSHYTPCGPACPQPSCQDPAGPGGSCNHPCVEGCICNPGLVLSGDKCVPLSECGCTDGDGNYRPLGDTWFTEMNCSERCQCHGNHNITCEAWQCSPTEECKVVDGVLDCHSTGPTTPKPTTPGPTTPKPTTPGPTTPKPTTPGPTTPPPKPCPPDAEYIECGPACIPTCMEPSTNCSGSCISGCFCKPGFVFKGQRCVPLEKCGCLDDQNNYYEPGEIIFGDGCSTLCRCAGNYTLECVDNSCDPTEECREVNGVAACYPKGTSTCIATSDPHYTTFDKVNYNFMGNCSYLMSALCNDTALPYFEVHADNENRFNTPTISYVAAVHVYVHKVKISILKGGTVQVNGTNVHLPVSPATGVSVFKSGVHYTVSMNFGVTVRYDGNHFMDIKVIKDYQDKLCGLCADYNGNTKDEFRKPDGSLTNDANDFGHSWNTNPECNKKPNTTVPGCNEGEQEIYESSGFCGMLLDKKGPFAACHPKVNPNNYFKNCVFDLCELGGARPVLCEAIEAYVNECQDRGVNIGPWRNETFCPLSCPPNSHYEPCADPCQETCTGKPPSCSGPCSEACVCDPGYVLSAGKCVKKNSCGCLHTNGQYYEPGEEFYVEDCKLKCRCDAPFVTCVAGGCPPLHECKLQDGELGCYPTGSQDCVVSGDPHYNTFDKKFYSFMGTCTYTLARSCRNNTGPWFSVEGKNEERGVTGVSYLRKLYITVNGITVTLLKSRRTLVNGLRVALPHSPSPLMSLSLAGQYITLQTTFGLRVRWDGNHYAQITVPSSYHDQMCGLCGDYDGNPNNDFTKPDGSLVANVNDFGNSWQTKEDEDESCTPGTKPDPDCDPNLEAEVVKPEKCGKIKDPAGPFRECINVVNPTPFFQSCVYDMCQFNGQLHVLCDQLQAYTDACQSAGAKVHQWRTPDFCPLACPPNSSYSLCVSSCPETCQGAVGPSGCEDVCVEGCECNPGFILSNDKCVALKDCGCVDTSGSYHPVGDDWLLEGCEQRCVCNSGGLIQCRNSSCNPTTESCQLQDGEYECRPLGSGICSASGDPHYTTFDKHSHHYMGACSYTLTKPCNISSDLPYFTVDTQNEHRGSNTKISYVRAVVINVNGITVILGKGRTVQVNGTLVVPPITPITGMKIYLSGTFIVLETSFGLRVRFDGNHHADVTVPTSYNGLLCGLCGNFNGNSKDDNLKPDSTPAANTNELGDSWQVPDPRPDCTNGGGQEDCDKNVEEEAKKPTSCGMITDPNGIFKPCHAFVPPTPYFENCVYDMCATGGQTGALCEAIQSYADLCAAAGVPIAWRNSTFCPLTCPPGSHYTPCGPACPQPSCQDPAGPGGSCNHPCVEGCICNPGLVLSGDKCVPLSECGCTDGDGNYRPLGDTWFTEMNCSERCQCHGNHNITCEAWQCSPTEECIVVDGVLDCHSTGPTTPKPTTPGPTTPKPTTPGPTTPPKPCPPDAEYIECGPACIPTCMEPSTNCSGSCISGCFCKPGFVFKGQRCVPLEKCGCLDDQNNYYEPGEIIFGDGCSTLCRCAGNYTLECVDNSCDPTEECREVNGVAACYPKGTSTCIATSDPHYTTFDKVNYNFMGNCSYLMSALCNDTALPYFEVHADNENRFNTPTISYVAAVHVYVHRVKISILKGGTVQVNGTNVHLPVSPATGVSVFKSGVHYTVSMNFGVTVRYDGNHFMDIKVIKDYQDKLCGLCADYNGNTKDEFRKPDGSLTNDANDFGHSWNTNPECNKKPNTTVPGCNEGEQEIYESSGFCGMLLDKKGPFAACHPKVNPNNYFKNCVFDLCELGGARPVLCEAIEAYVNECQDRGVNIGPWRNETFCPLSCPPNSHYEPCADPCQETCSGKPPSCSGPCSEACVCDPGYVLSAGKCVKKNSCGCLHTNGQYYEPGEEFYVEDCKLKCRCDAPFVTCVAGGCPPLHECKLQDGELGCYPTGSQDCVVSGDPHYNTFDKKFYSFMGTCTYTLARSCRNNTGPWFSVEGKNEERGVTGVSYLRKLYITVNGITVTMLKSRRTLVNGLRVALPHSPSPLMSLSLAGQYITLQTTFGLRVRWDGNHYAQITVPSSYHDQMCGLCGDYDGNPNNDFTKPDGSLVANVNDFGNSWQTKEDEDESCTPGTKPDPDCDPNLEAEVVKPEKCGKIKDPAGPFRECINVVNPTPFFQSCVYDMCQFNGQLHVLCDQLQAYTDACQSAGAKVHQWRTPDFCPLACPPNSSYSLCVSSCPETCQGAVGPSGCEDVCVEGCECNPGFILSNDKCVALKDCGCVDTSGSYHPVGDDWLLEGCEQRCVCNSGGLIQCRNSSCNPTTESCQLQDGEYECRPLGSGICSASGDPHYTTFDKHSHHYMGACSYTLTKPCNISSDLPYFTVDTQNEHRGSNTKISYVRAVVINVNGITVILGKGRTVQVNGTLVVPPITSITGMKIYLSGTFIVLETSFGLRVRFDGNHHADVTVPTSYNGLLCGLCGNFNGNSKDDNLKPDNTPAANTNELGDSWQVPDPRPDCTNGGGQEDCDKKVEEEATKPTSCGMITDPNGIFKPCHAFVPPTPYFENCVYDMCATGGQTVALCQAIQSYADLCAAAGVPIAWRNSTFCPLKCPPGSHYTPCGPACPQPSCQDPAGPGGSCNHPCVEGCICNPGLVLSGDKCVPLSECGCTDGDGNYRPLGDTWFKEMNCSERCQCHGNHNITCEAWQCSPAQECKVVDGVLDCHSTGKGVCHVAGDPHYYTFDGEMHTFMGTCTYTLVEVCNATKVTPFKIVAKNEERGQPEASYVRSVRVYLPHDTVVELQKSHRVLVNNRRVRTPVSIDLAGAKVISSGIYSMLDTNFGLQVKFDGVHHLEITVPGAYFNKLCGMCGNYNHNTSDDNLMPNKKPAEDVIELGNSWKSEGDSDPGCQPDTRPDVHPDCTAEEEKLYEAHCAEVLFSDRFKPCHPHVPPDAFLLNCVYDMCEYDGMLATLCDNVEAYAQACQSSGVTISWRNNTFCPLPCPPNSHYSDCTAPCPPTCSDLFPVFCHLPPTACVEGCQCDAGYVLSDNKCVPFSECGCVDTDEEYHDVGDSWLTDNCAESCTCSVGGKITCKEHSCNSNSVCHLDKYGDRYCQPTKFSKCSITGDPHHRTFDGYNHHFQGPYTYVLTQSHNLPNSLSPLVVRGKNIRRGGNKRVSFLDQVYIDVYGVNVRFLQKKIVLVNGERVAPPLSPVRGLRITMNSMQVQLTTDFGLTVRFDGSSRGEIILPGTYKNSVRGLCGNYDDSTRNEYMKPDGTVVRDLNTFGESWRVSDRGVEGLRGLTHPQSVHIHRREVETDLDSGFETPDCSSSQLNAYNSVSQCGALSDANGPFAACHGTLLPGTYQEDCVFDLCAESGSAALRCASYEAYAAACQEAGVKFGSWRQQLDCAFSCPANSTYSLCMSPCPASCADLAAPSECDVTSCMEGCQCAPGFVMSEGVCVQYQQCGCTLFNRYYPLKEKFVTEDCALSCECTSTGAVCQSKTCQDGDVCTIFDFKRDCYKASPCLSYPCLNGGTCKEASDNSYTCQCAEGFEGQNCEVEIKESGGLETKWIILIAVLVSVAVIVIVTTTIVCVCKQKSKSQIYVIQKQHAYDSGKKKMEQKLSMKSTSVPYTSMDEKKERVTSM</sequence>
<dbReference type="SMART" id="SM00214">
    <property type="entry name" value="VWC"/>
    <property type="match status" value="9"/>
</dbReference>
<feature type="domain" description="VWFD" evidence="9">
    <location>
        <begin position="904"/>
        <end position="1081"/>
    </location>
</feature>
<feature type="transmembrane region" description="Helical" evidence="6">
    <location>
        <begin position="6401"/>
        <end position="6424"/>
    </location>
</feature>
<dbReference type="CDD" id="cd00054">
    <property type="entry name" value="EGF_CA"/>
    <property type="match status" value="1"/>
</dbReference>
<dbReference type="PROSITE" id="PS51233">
    <property type="entry name" value="VWFD"/>
    <property type="match status" value="14"/>
</dbReference>
<keyword evidence="6" id="KW-1133">Transmembrane helix</keyword>
<dbReference type="OrthoDB" id="3438930at2759"/>
<feature type="domain" description="VWFD" evidence="9">
    <location>
        <begin position="3498"/>
        <end position="3675"/>
    </location>
</feature>
<dbReference type="CDD" id="cd06263">
    <property type="entry name" value="MAM"/>
    <property type="match status" value="2"/>
</dbReference>
<feature type="domain" description="VWFD" evidence="9">
    <location>
        <begin position="1290"/>
        <end position="1468"/>
    </location>
</feature>
<feature type="domain" description="VWFD" evidence="9">
    <location>
        <begin position="3118"/>
        <end position="3292"/>
    </location>
</feature>
<dbReference type="CDD" id="cd19941">
    <property type="entry name" value="TIL"/>
    <property type="match status" value="18"/>
</dbReference>
<organism evidence="10 11">
    <name type="scientific">Betta splendens</name>
    <name type="common">Siamese fighting fish</name>
    <dbReference type="NCBI Taxonomy" id="158456"/>
    <lineage>
        <taxon>Eukaryota</taxon>
        <taxon>Metazoa</taxon>
        <taxon>Chordata</taxon>
        <taxon>Craniata</taxon>
        <taxon>Vertebrata</taxon>
        <taxon>Euteleostomi</taxon>
        <taxon>Actinopterygii</taxon>
        <taxon>Neopterygii</taxon>
        <taxon>Teleostei</taxon>
        <taxon>Neoteleostei</taxon>
        <taxon>Acanthomorphata</taxon>
        <taxon>Anabantaria</taxon>
        <taxon>Anabantiformes</taxon>
        <taxon>Anabantoidei</taxon>
        <taxon>Osphronemidae</taxon>
        <taxon>Betta</taxon>
    </lineage>
</organism>
<dbReference type="InterPro" id="IPR001007">
    <property type="entry name" value="VWF_dom"/>
</dbReference>
<dbReference type="SMART" id="SM00137">
    <property type="entry name" value="MAM"/>
    <property type="match status" value="2"/>
</dbReference>
<feature type="region of interest" description="Disordered" evidence="5">
    <location>
        <begin position="1675"/>
        <end position="1702"/>
    </location>
</feature>
<feature type="compositionally biased region" description="Pro residues" evidence="5">
    <location>
        <begin position="2970"/>
        <end position="3003"/>
    </location>
</feature>
<feature type="domain" description="VWFD" evidence="9">
    <location>
        <begin position="5562"/>
        <end position="5741"/>
    </location>
</feature>
<feature type="region of interest" description="Disordered" evidence="5">
    <location>
        <begin position="4033"/>
        <end position="4069"/>
    </location>
</feature>
<evidence type="ECO:0000256" key="2">
    <source>
        <dbReference type="ARBA" id="ARBA00023157"/>
    </source>
</evidence>
<evidence type="ECO:0000256" key="6">
    <source>
        <dbReference type="SAM" id="Phobius"/>
    </source>
</evidence>
<proteinExistence type="predicted"/>
<dbReference type="SMART" id="SM00832">
    <property type="entry name" value="C8"/>
    <property type="match status" value="14"/>
</dbReference>
<feature type="region of interest" description="Disordered" evidence="5">
    <location>
        <begin position="2967"/>
        <end position="3003"/>
    </location>
</feature>
<dbReference type="Proteomes" id="UP000515150">
    <property type="component" value="Chromosome 2"/>
</dbReference>
<dbReference type="Pfam" id="PF01826">
    <property type="entry name" value="TIL"/>
    <property type="match status" value="18"/>
</dbReference>
<dbReference type="InterPro" id="IPR001846">
    <property type="entry name" value="VWF_type-D"/>
</dbReference>
<feature type="region of interest" description="Disordered" evidence="5">
    <location>
        <begin position="366"/>
        <end position="409"/>
    </location>
</feature>
<dbReference type="Pfam" id="PF12714">
    <property type="entry name" value="TILa"/>
    <property type="match status" value="17"/>
</dbReference>
<dbReference type="GeneID" id="114866942"/>
<dbReference type="Gene3D" id="2.60.120.200">
    <property type="match status" value="2"/>
</dbReference>
<keyword evidence="6" id="KW-0812">Transmembrane</keyword>
<dbReference type="InterPro" id="IPR036084">
    <property type="entry name" value="Ser_inhib-like_sf"/>
</dbReference>
<feature type="domain" description="EGF-like" evidence="7">
    <location>
        <begin position="6351"/>
        <end position="6388"/>
    </location>
</feature>
<dbReference type="InterPro" id="IPR001881">
    <property type="entry name" value="EGF-like_Ca-bd_dom"/>
</dbReference>
<dbReference type="SMART" id="SM00179">
    <property type="entry name" value="EGF_CA"/>
    <property type="match status" value="1"/>
</dbReference>
<dbReference type="SMART" id="SM00215">
    <property type="entry name" value="VWC_out"/>
    <property type="match status" value="11"/>
</dbReference>
<keyword evidence="1" id="KW-0677">Repeat</keyword>
<dbReference type="PROSITE" id="PS50060">
    <property type="entry name" value="MAM_2"/>
    <property type="match status" value="2"/>
</dbReference>
<evidence type="ECO:0000259" key="7">
    <source>
        <dbReference type="PROSITE" id="PS50026"/>
    </source>
</evidence>
<dbReference type="GO" id="GO:0016020">
    <property type="term" value="C:membrane"/>
    <property type="evidence" value="ECO:0007669"/>
    <property type="project" value="InterPro"/>
</dbReference>
<evidence type="ECO:0000256" key="4">
    <source>
        <dbReference type="PROSITE-ProRule" id="PRU00076"/>
    </source>
</evidence>
<keyword evidence="6" id="KW-0472">Membrane</keyword>